<evidence type="ECO:0000313" key="3">
    <source>
        <dbReference type="Proteomes" id="UP000077381"/>
    </source>
</evidence>
<evidence type="ECO:0008006" key="4">
    <source>
        <dbReference type="Google" id="ProtNLM"/>
    </source>
</evidence>
<dbReference type="STRING" id="1716141.STSP_66060"/>
<keyword evidence="3" id="KW-1185">Reference proteome</keyword>
<keyword evidence="1" id="KW-0732">Signal</keyword>
<dbReference type="OrthoDB" id="4255495at2"/>
<name>A0A177HHN1_9ACTN</name>
<accession>A0A177HHN1</accession>
<dbReference type="PROSITE" id="PS51257">
    <property type="entry name" value="PROKAR_LIPOPROTEIN"/>
    <property type="match status" value="1"/>
</dbReference>
<dbReference type="RefSeq" id="WP_067284585.1">
    <property type="nucleotide sequence ID" value="NZ_LOHS01000158.1"/>
</dbReference>
<reference evidence="2 3" key="1">
    <citation type="submission" date="2015-12" db="EMBL/GenBank/DDBJ databases">
        <title>Genome sequence of Streptomyces sp. G25.</title>
        <authorList>
            <person name="Poehlein A."/>
            <person name="Roettig A."/>
            <person name="Hiessl S."/>
            <person name="Hauschild P."/>
            <person name="Schauer J."/>
            <person name="Madkour M.H."/>
            <person name="Al-Ansari A.M."/>
            <person name="Almakishah N.H."/>
            <person name="Steinbuechel A."/>
            <person name="Daniel R."/>
        </authorList>
    </citation>
    <scope>NUCLEOTIDE SEQUENCE [LARGE SCALE GENOMIC DNA]</scope>
    <source>
        <strain evidence="3">G25(2015)</strain>
    </source>
</reference>
<protein>
    <recommendedName>
        <fullName evidence="4">Tat pathway signal sequence domain protein</fullName>
    </recommendedName>
</protein>
<dbReference type="AlphaFoldDB" id="A0A177HHN1"/>
<dbReference type="PATRIC" id="fig|1716141.3.peg.6973"/>
<dbReference type="PROSITE" id="PS51318">
    <property type="entry name" value="TAT"/>
    <property type="match status" value="1"/>
</dbReference>
<comment type="caution">
    <text evidence="2">The sequence shown here is derived from an EMBL/GenBank/DDBJ whole genome shotgun (WGS) entry which is preliminary data.</text>
</comment>
<proteinExistence type="predicted"/>
<evidence type="ECO:0000313" key="2">
    <source>
        <dbReference type="EMBL" id="OAH10099.1"/>
    </source>
</evidence>
<organism evidence="2 3">
    <name type="scientific">Streptomyces jeddahensis</name>
    <dbReference type="NCBI Taxonomy" id="1716141"/>
    <lineage>
        <taxon>Bacteria</taxon>
        <taxon>Bacillati</taxon>
        <taxon>Actinomycetota</taxon>
        <taxon>Actinomycetes</taxon>
        <taxon>Kitasatosporales</taxon>
        <taxon>Streptomycetaceae</taxon>
        <taxon>Streptomyces</taxon>
    </lineage>
</organism>
<evidence type="ECO:0000256" key="1">
    <source>
        <dbReference type="SAM" id="SignalP"/>
    </source>
</evidence>
<sequence length="150" mass="15724">MEKISRRAVLAGAATATIALSLPASAACAKPAKEKEKEKEQALATSDCGELGSMQACVTARQVQDVSGIQYDISNGGNEPASYTVWYVDVNGGPESGRHTVSVDSGESAVGYFYGDLGHCFTLHVCSAAEGEEEQCLVLGPVCAEYPSDW</sequence>
<feature type="chain" id="PRO_5039420944" description="Tat pathway signal sequence domain protein" evidence="1">
    <location>
        <begin position="27"/>
        <end position="150"/>
    </location>
</feature>
<dbReference type="Proteomes" id="UP000077381">
    <property type="component" value="Unassembled WGS sequence"/>
</dbReference>
<gene>
    <name evidence="2" type="ORF">STSP_66060</name>
</gene>
<feature type="signal peptide" evidence="1">
    <location>
        <begin position="1"/>
        <end position="26"/>
    </location>
</feature>
<dbReference type="InterPro" id="IPR006311">
    <property type="entry name" value="TAT_signal"/>
</dbReference>
<dbReference type="EMBL" id="LOHS01000158">
    <property type="protein sequence ID" value="OAH10099.1"/>
    <property type="molecule type" value="Genomic_DNA"/>
</dbReference>